<feature type="region of interest" description="Disordered" evidence="5">
    <location>
        <begin position="311"/>
        <end position="337"/>
    </location>
</feature>
<dbReference type="InterPro" id="IPR001650">
    <property type="entry name" value="Helicase_C-like"/>
</dbReference>
<comment type="caution">
    <text evidence="8">The sequence shown here is derived from an EMBL/GenBank/DDBJ whole genome shotgun (WGS) entry which is preliminary data.</text>
</comment>
<feature type="compositionally biased region" description="Polar residues" evidence="5">
    <location>
        <begin position="1280"/>
        <end position="1294"/>
    </location>
</feature>
<keyword evidence="3 8" id="KW-0378">Hydrolase</keyword>
<dbReference type="Pfam" id="PF07717">
    <property type="entry name" value="OB_NTP_bind"/>
    <property type="match status" value="1"/>
</dbReference>
<feature type="domain" description="Helicase C-terminal" evidence="7">
    <location>
        <begin position="649"/>
        <end position="824"/>
    </location>
</feature>
<keyword evidence="9" id="KW-1185">Reference proteome</keyword>
<feature type="region of interest" description="Disordered" evidence="5">
    <location>
        <begin position="1257"/>
        <end position="1331"/>
    </location>
</feature>
<evidence type="ECO:0000259" key="6">
    <source>
        <dbReference type="PROSITE" id="PS51192"/>
    </source>
</evidence>
<feature type="compositionally biased region" description="Polar residues" evidence="5">
    <location>
        <begin position="1351"/>
        <end position="1361"/>
    </location>
</feature>
<evidence type="ECO:0000256" key="3">
    <source>
        <dbReference type="ARBA" id="ARBA00022801"/>
    </source>
</evidence>
<dbReference type="InterPro" id="IPR007502">
    <property type="entry name" value="Helicase-assoc_dom"/>
</dbReference>
<dbReference type="PROSITE" id="PS51192">
    <property type="entry name" value="HELICASE_ATP_BIND_1"/>
    <property type="match status" value="1"/>
</dbReference>
<gene>
    <name evidence="8" type="ORF">BJ878DRAFT_514312</name>
</gene>
<dbReference type="Pfam" id="PF04408">
    <property type="entry name" value="WHD_HA2"/>
    <property type="match status" value="1"/>
</dbReference>
<dbReference type="EMBL" id="MU254048">
    <property type="protein sequence ID" value="KAG9242683.1"/>
    <property type="molecule type" value="Genomic_DNA"/>
</dbReference>
<proteinExistence type="predicted"/>
<dbReference type="SMART" id="SM00847">
    <property type="entry name" value="HA2"/>
    <property type="match status" value="1"/>
</dbReference>
<dbReference type="Pfam" id="PF21010">
    <property type="entry name" value="HA2_C"/>
    <property type="match status" value="1"/>
</dbReference>
<evidence type="ECO:0000313" key="9">
    <source>
        <dbReference type="Proteomes" id="UP000887226"/>
    </source>
</evidence>
<dbReference type="SMART" id="SM00490">
    <property type="entry name" value="HELICc"/>
    <property type="match status" value="1"/>
</dbReference>
<sequence>MLRFLATISSRHYSRLPRISSHQLAYFHTSNTLWKLRQVQRPLNGVCDAGSVFRRTSSDGTAPTVAVKKRPKRAGTSNPGTKAQPPIPRLVFDKLSKAETKETTALVDVYNYCARFGLIPKVTETPGERRLMKTTVALEEHGISASSLAKGQASEIKACLRFKKLAEEYQSTTKGTTLDVGTRVSLSTANAGTFIEFYRTTHKKHKVEAVVCSDNKAGSIGQFMLNGVAKGDEVILRTTSIKLAKDTVLLVGALSIVKDDPTLLDKFSKAIADGNGLIRIPLRPIDFRASDAIMTGIQKLAQKIRKLGIPDTKAPKAPEKTSYREPYDEKEQFSPARRSAELRNNHDLYLNDPTHKIKRELKEALPMTQYRESVLKHINDNFYCVIVGATGSGKSTQVPQLLLEDAIGRGEGAACNVICTQPRRIAATSVARRVADERGERLQDTVGYQVRFDNKSVRRSGSIMYCTTGILLQRLLVFPDEVLDKPSHIVIDEIHERDIIMDFLMATLKRLIPERRQQGKSVPKVILMSATIDSKLFATYFTETTQDGIVHSCPSITIPGRTFPVKERYLEDILQELRSSFKGSVNDFMRRDRDTQKFLQIESSLDRPKQEAAADEAIIDWGTERKASLKPQAVATKEDSLVPLSLVVAIVAHISKTTDDGAILVFLPGLDEIKKVHLALHDAQALGVDFLDSSRFRLLTLHSTIPAADQAAVFESVSPGCRKIILSTNIAETSVTIPDIQYVVDTGKLREKRYDQLHGISSLQCTWISKSNAKQRSGRAGRVQNGNYYALYSRARFESLRAIGLPEMLRSDLQDVCLDIRATALTVPIREFLADTIEPPSATAVDVAVKSLKDMQALTEDEAITPLGRLLARLPLHPSLGKLIMLGVIFRCLDPLVILGAALSERSIFLVPPTKKKEATVSMKQFVDSNASSDPMATLAALNACRAIHNEQGDHAMYTFATQKFLSVNTYRTVQATALQIEEVLSESGLIRIPKLQRFFQSEKRPGRQIGTHDLNVNSNNEHLIKALLLAAYPQNLALAKRRFFKTKHEDTVIIHPSSVNFMGYASSNIDDSLMTYLSMQKSGDGKTTYLKDTTPVSPLVALLFSRKINRQGKIISIEDWLPLFIQGDYNAPSQIYFFKQAMDRVLSASFADLQQFDKGKESENEYLVSMMDDQFSKTGPPAKEQSHIELLRETFVEGLTEVLNIDAGHEPRPSGALLGGYFQSKSTLPYSSGMSGYSKSSCSTQPMPLKDTFRGQDEVTCTRSSTFSTHQVGEPRSMNPRNVRSSASDNGSARSAWDTRPPKFEPPTETSAKAFTQGRPLHKTSGQSPAAARVLKKDVLSAEICMPDTKLQSAPPTATSKGGYIRDPSKPSREQILFERFGKRPVQHERSVKALLGTSERTIRGNYM</sequence>
<organism evidence="8 9">
    <name type="scientific">Calycina marina</name>
    <dbReference type="NCBI Taxonomy" id="1763456"/>
    <lineage>
        <taxon>Eukaryota</taxon>
        <taxon>Fungi</taxon>
        <taxon>Dikarya</taxon>
        <taxon>Ascomycota</taxon>
        <taxon>Pezizomycotina</taxon>
        <taxon>Leotiomycetes</taxon>
        <taxon>Helotiales</taxon>
        <taxon>Pezizellaceae</taxon>
        <taxon>Calycina</taxon>
    </lineage>
</organism>
<evidence type="ECO:0000259" key="7">
    <source>
        <dbReference type="PROSITE" id="PS51194"/>
    </source>
</evidence>
<dbReference type="InterPro" id="IPR011709">
    <property type="entry name" value="DEAD-box_helicase_OB_fold"/>
</dbReference>
<feature type="compositionally biased region" description="Basic and acidic residues" evidence="5">
    <location>
        <begin position="313"/>
        <end position="337"/>
    </location>
</feature>
<dbReference type="InterPro" id="IPR048333">
    <property type="entry name" value="HA2_WH"/>
</dbReference>
<feature type="region of interest" description="Disordered" evidence="5">
    <location>
        <begin position="1351"/>
        <end position="1372"/>
    </location>
</feature>
<feature type="region of interest" description="Disordered" evidence="5">
    <location>
        <begin position="57"/>
        <end position="87"/>
    </location>
</feature>
<dbReference type="CDD" id="cd17917">
    <property type="entry name" value="DEXHc_RHA-like"/>
    <property type="match status" value="1"/>
</dbReference>
<dbReference type="Pfam" id="PF00271">
    <property type="entry name" value="Helicase_C"/>
    <property type="match status" value="1"/>
</dbReference>
<dbReference type="SUPFAM" id="SSF52540">
    <property type="entry name" value="P-loop containing nucleoside triphosphate hydrolases"/>
    <property type="match status" value="1"/>
</dbReference>
<name>A0A9P8CD53_9HELO</name>
<evidence type="ECO:0000256" key="1">
    <source>
        <dbReference type="ARBA" id="ARBA00012552"/>
    </source>
</evidence>
<dbReference type="InterPro" id="IPR002464">
    <property type="entry name" value="DNA/RNA_helicase_DEAH_CS"/>
</dbReference>
<dbReference type="GO" id="GO:0016787">
    <property type="term" value="F:hydrolase activity"/>
    <property type="evidence" value="ECO:0007669"/>
    <property type="project" value="UniProtKB-KW"/>
</dbReference>
<dbReference type="PROSITE" id="PS00690">
    <property type="entry name" value="DEAH_ATP_HELICASE"/>
    <property type="match status" value="1"/>
</dbReference>
<dbReference type="GO" id="GO:0003723">
    <property type="term" value="F:RNA binding"/>
    <property type="evidence" value="ECO:0007669"/>
    <property type="project" value="TreeGrafter"/>
</dbReference>
<dbReference type="PROSITE" id="PS51194">
    <property type="entry name" value="HELICASE_CTER"/>
    <property type="match status" value="1"/>
</dbReference>
<feature type="compositionally biased region" description="Polar residues" evidence="5">
    <location>
        <begin position="1260"/>
        <end position="1272"/>
    </location>
</feature>
<dbReference type="Proteomes" id="UP000887226">
    <property type="component" value="Unassembled WGS sequence"/>
</dbReference>
<dbReference type="Gene3D" id="3.40.50.300">
    <property type="entry name" value="P-loop containing nucleotide triphosphate hydrolases"/>
    <property type="match status" value="2"/>
</dbReference>
<dbReference type="InterPro" id="IPR014001">
    <property type="entry name" value="Helicase_ATP-bd"/>
</dbReference>
<dbReference type="Pfam" id="PF00270">
    <property type="entry name" value="DEAD"/>
    <property type="match status" value="1"/>
</dbReference>
<keyword evidence="2" id="KW-0547">Nucleotide-binding</keyword>
<dbReference type="OrthoDB" id="5600252at2759"/>
<dbReference type="PANTHER" id="PTHR18934">
    <property type="entry name" value="ATP-DEPENDENT RNA HELICASE"/>
    <property type="match status" value="1"/>
</dbReference>
<evidence type="ECO:0000256" key="5">
    <source>
        <dbReference type="SAM" id="MobiDB-lite"/>
    </source>
</evidence>
<feature type="domain" description="Helicase ATP-binding" evidence="6">
    <location>
        <begin position="375"/>
        <end position="550"/>
    </location>
</feature>
<dbReference type="SMART" id="SM00487">
    <property type="entry name" value="DEXDc"/>
    <property type="match status" value="1"/>
</dbReference>
<accession>A0A9P8CD53</accession>
<dbReference type="Gene3D" id="1.20.120.1080">
    <property type="match status" value="1"/>
</dbReference>
<dbReference type="InterPro" id="IPR011545">
    <property type="entry name" value="DEAD/DEAH_box_helicase_dom"/>
</dbReference>
<protein>
    <recommendedName>
        <fullName evidence="1">RNA helicase</fullName>
        <ecNumber evidence="1">3.6.4.13</ecNumber>
    </recommendedName>
</protein>
<dbReference type="CDD" id="cd18791">
    <property type="entry name" value="SF2_C_RHA"/>
    <property type="match status" value="1"/>
</dbReference>
<keyword evidence="4" id="KW-0067">ATP-binding</keyword>
<reference evidence="8" key="1">
    <citation type="journal article" date="2021" name="IMA Fungus">
        <title>Genomic characterization of three marine fungi, including Emericellopsis atlantica sp. nov. with signatures of a generalist lifestyle and marine biomass degradation.</title>
        <authorList>
            <person name="Hagestad O.C."/>
            <person name="Hou L."/>
            <person name="Andersen J.H."/>
            <person name="Hansen E.H."/>
            <person name="Altermark B."/>
            <person name="Li C."/>
            <person name="Kuhnert E."/>
            <person name="Cox R.J."/>
            <person name="Crous P.W."/>
            <person name="Spatafora J.W."/>
            <person name="Lail K."/>
            <person name="Amirebrahimi M."/>
            <person name="Lipzen A."/>
            <person name="Pangilinan J."/>
            <person name="Andreopoulos W."/>
            <person name="Hayes R.D."/>
            <person name="Ng V."/>
            <person name="Grigoriev I.V."/>
            <person name="Jackson S.A."/>
            <person name="Sutton T.D.S."/>
            <person name="Dobson A.D.W."/>
            <person name="Rama T."/>
        </authorList>
    </citation>
    <scope>NUCLEOTIDE SEQUENCE</scope>
    <source>
        <strain evidence="8">TRa3180A</strain>
    </source>
</reference>
<evidence type="ECO:0000313" key="8">
    <source>
        <dbReference type="EMBL" id="KAG9242683.1"/>
    </source>
</evidence>
<dbReference type="EC" id="3.6.4.13" evidence="1"/>
<dbReference type="GO" id="GO:1990904">
    <property type="term" value="C:ribonucleoprotein complex"/>
    <property type="evidence" value="ECO:0007669"/>
    <property type="project" value="UniProtKB-ARBA"/>
</dbReference>
<evidence type="ECO:0000256" key="4">
    <source>
        <dbReference type="ARBA" id="ARBA00022840"/>
    </source>
</evidence>
<dbReference type="GO" id="GO:0003724">
    <property type="term" value="F:RNA helicase activity"/>
    <property type="evidence" value="ECO:0007669"/>
    <property type="project" value="UniProtKB-EC"/>
</dbReference>
<dbReference type="InterPro" id="IPR027417">
    <property type="entry name" value="P-loop_NTPase"/>
</dbReference>
<dbReference type="GO" id="GO:0005524">
    <property type="term" value="F:ATP binding"/>
    <property type="evidence" value="ECO:0007669"/>
    <property type="project" value="UniProtKB-KW"/>
</dbReference>
<evidence type="ECO:0000256" key="2">
    <source>
        <dbReference type="ARBA" id="ARBA00022741"/>
    </source>
</evidence>
<dbReference type="PANTHER" id="PTHR18934:SF145">
    <property type="entry name" value="ATP-DEPENDENT RNA HELICASE DHX57-RELATED"/>
    <property type="match status" value="1"/>
</dbReference>